<dbReference type="GO" id="GO:0055085">
    <property type="term" value="P:transmembrane transport"/>
    <property type="evidence" value="ECO:0007669"/>
    <property type="project" value="InterPro"/>
</dbReference>
<dbReference type="PANTHER" id="PTHR43649:SF30">
    <property type="entry name" value="ABC TRANSPORTER SUBSTRATE-BINDING PROTEIN"/>
    <property type="match status" value="1"/>
</dbReference>
<dbReference type="PROSITE" id="PS01037">
    <property type="entry name" value="SBP_BACTERIAL_1"/>
    <property type="match status" value="1"/>
</dbReference>
<protein>
    <submittedName>
        <fullName evidence="5">Multiple sugar transport system substrate-binding protein</fullName>
    </submittedName>
</protein>
<dbReference type="PANTHER" id="PTHR43649">
    <property type="entry name" value="ARABINOSE-BINDING PROTEIN-RELATED"/>
    <property type="match status" value="1"/>
</dbReference>
<dbReference type="InterPro" id="IPR006061">
    <property type="entry name" value="SBP_1_CS"/>
</dbReference>
<organism evidence="5 6">
    <name type="scientific">Kribbella caucasensis</name>
    <dbReference type="NCBI Taxonomy" id="2512215"/>
    <lineage>
        <taxon>Bacteria</taxon>
        <taxon>Bacillati</taxon>
        <taxon>Actinomycetota</taxon>
        <taxon>Actinomycetes</taxon>
        <taxon>Propionibacteriales</taxon>
        <taxon>Kribbellaceae</taxon>
        <taxon>Kribbella</taxon>
    </lineage>
</organism>
<sequence>MSTKLSRRGLLQLTGLAGLGAAVGTTAAGCASSAPEGAATWAMWSSSPAERKVWEDFSQYVEKQLGVESVPTLTPSSGYPTKLDLQLVSGTASLVTAINGQLLQTYAARGAHRPLDDLIAADPDFELDDFYPAIRKINSFNGKTYGIGFDVAPTVLYYNKTLLAKQGITPPSATEPMSWATFRDLTIELTRPGEQYGFSCAPAIDDLVSWIYCAGGNVMNDDITRSTLGDPEAMEAIQFVVDLFVKDKVTPPITNLVTESSLSNFMDGNVVFMQNGPWQVVNVRKAEFDWDIVPFPAGANGSTPRVSGSGFAIPAAVRGDDLELAWRLLKTLTSTGALDIYAKAGRNNPARLSAGTAFKPPPDNLGIVQQILAGKLAGGHPFDVTSNWNQVKQLLSQDLPRTFLGQVTVADVIGGLTPRLDVLMQQHQDTVRQATARKG</sequence>
<dbReference type="InterPro" id="IPR050490">
    <property type="entry name" value="Bact_solute-bd_prot1"/>
</dbReference>
<dbReference type="EMBL" id="SNWQ01000033">
    <property type="protein sequence ID" value="TDO33257.1"/>
    <property type="molecule type" value="Genomic_DNA"/>
</dbReference>
<feature type="signal peptide" evidence="4">
    <location>
        <begin position="1"/>
        <end position="27"/>
    </location>
</feature>
<dbReference type="SUPFAM" id="SSF53850">
    <property type="entry name" value="Periplasmic binding protein-like II"/>
    <property type="match status" value="1"/>
</dbReference>
<keyword evidence="5" id="KW-0762">Sugar transport</keyword>
<proteinExistence type="inferred from homology"/>
<reference evidence="5 6" key="1">
    <citation type="submission" date="2019-03" db="EMBL/GenBank/DDBJ databases">
        <title>Genomic Encyclopedia of Type Strains, Phase III (KMG-III): the genomes of soil and plant-associated and newly described type strains.</title>
        <authorList>
            <person name="Whitman W."/>
        </authorList>
    </citation>
    <scope>NUCLEOTIDE SEQUENCE [LARGE SCALE GENOMIC DNA]</scope>
    <source>
        <strain evidence="5 6">VKM Ac-2527</strain>
    </source>
</reference>
<feature type="chain" id="PRO_5039143570" evidence="4">
    <location>
        <begin position="28"/>
        <end position="439"/>
    </location>
</feature>
<dbReference type="InterPro" id="IPR006311">
    <property type="entry name" value="TAT_signal"/>
</dbReference>
<evidence type="ECO:0000256" key="4">
    <source>
        <dbReference type="SAM" id="SignalP"/>
    </source>
</evidence>
<evidence type="ECO:0000313" key="6">
    <source>
        <dbReference type="Proteomes" id="UP000295388"/>
    </source>
</evidence>
<name>A0A4R6JD19_9ACTN</name>
<dbReference type="PROSITE" id="PS51257">
    <property type="entry name" value="PROKAR_LIPOPROTEIN"/>
    <property type="match status" value="1"/>
</dbReference>
<keyword evidence="2" id="KW-0813">Transport</keyword>
<keyword evidence="6" id="KW-1185">Reference proteome</keyword>
<dbReference type="AlphaFoldDB" id="A0A4R6JD19"/>
<dbReference type="Gene3D" id="3.40.190.10">
    <property type="entry name" value="Periplasmic binding protein-like II"/>
    <property type="match status" value="1"/>
</dbReference>
<dbReference type="InterPro" id="IPR006059">
    <property type="entry name" value="SBP"/>
</dbReference>
<evidence type="ECO:0000256" key="2">
    <source>
        <dbReference type="ARBA" id="ARBA00022448"/>
    </source>
</evidence>
<accession>A0A4R6JD19</accession>
<dbReference type="Proteomes" id="UP000295388">
    <property type="component" value="Unassembled WGS sequence"/>
</dbReference>
<evidence type="ECO:0000313" key="5">
    <source>
        <dbReference type="EMBL" id="TDO33257.1"/>
    </source>
</evidence>
<dbReference type="RefSeq" id="WP_133805385.1">
    <property type="nucleotide sequence ID" value="NZ_SNWQ01000033.1"/>
</dbReference>
<gene>
    <name evidence="5" type="ORF">EV643_13355</name>
</gene>
<dbReference type="PROSITE" id="PS51318">
    <property type="entry name" value="TAT"/>
    <property type="match status" value="1"/>
</dbReference>
<dbReference type="CDD" id="cd13585">
    <property type="entry name" value="PBP2_TMBP_like"/>
    <property type="match status" value="1"/>
</dbReference>
<dbReference type="OrthoDB" id="1650177at2"/>
<keyword evidence="3 4" id="KW-0732">Signal</keyword>
<evidence type="ECO:0000256" key="3">
    <source>
        <dbReference type="ARBA" id="ARBA00022729"/>
    </source>
</evidence>
<evidence type="ECO:0000256" key="1">
    <source>
        <dbReference type="ARBA" id="ARBA00008520"/>
    </source>
</evidence>
<comment type="similarity">
    <text evidence="1">Belongs to the bacterial solute-binding protein 1 family.</text>
</comment>
<comment type="caution">
    <text evidence="5">The sequence shown here is derived from an EMBL/GenBank/DDBJ whole genome shotgun (WGS) entry which is preliminary data.</text>
</comment>
<dbReference type="Pfam" id="PF13416">
    <property type="entry name" value="SBP_bac_8"/>
    <property type="match status" value="1"/>
</dbReference>